<keyword evidence="2" id="KW-0249">Electron transport</keyword>
<dbReference type="CDD" id="cd02947">
    <property type="entry name" value="TRX_family"/>
    <property type="match status" value="1"/>
</dbReference>
<dbReference type="InterPro" id="IPR017937">
    <property type="entry name" value="Thioredoxin_CS"/>
</dbReference>
<keyword evidence="3" id="KW-1015">Disulfide bond</keyword>
<gene>
    <name evidence="7" type="ORF">RMAR1173_LOCUS20260</name>
</gene>
<dbReference type="PRINTS" id="PR00421">
    <property type="entry name" value="THIOREDOXIN"/>
</dbReference>
<evidence type="ECO:0000313" key="7">
    <source>
        <dbReference type="EMBL" id="CAD9709268.1"/>
    </source>
</evidence>
<keyword evidence="1" id="KW-0813">Transport</keyword>
<sequence>MGVMRAGPCRAMELLWLAVVLLVAQPSQGFFLPSRARSFRAPVLVSAAEAGAPPAPVKKYESFDQMLQESDAPVLVDFYAKWCGPCQLMVPVLEEVAQAQAGKLQVAKVDTDKYPSLGSRYQVEGLPTLLLFKDGKEVHRIVGVAKADELAEQVAPFLS</sequence>
<dbReference type="NCBIfam" id="TIGR01068">
    <property type="entry name" value="thioredoxin"/>
    <property type="match status" value="1"/>
</dbReference>
<accession>A0A7S2STP7</accession>
<dbReference type="AlphaFoldDB" id="A0A7S2STP7"/>
<feature type="chain" id="PRO_5031344216" description="Thioredoxin domain-containing protein" evidence="5">
    <location>
        <begin position="30"/>
        <end position="159"/>
    </location>
</feature>
<organism evidence="7">
    <name type="scientific">Rhizochromulina marina</name>
    <dbReference type="NCBI Taxonomy" id="1034831"/>
    <lineage>
        <taxon>Eukaryota</taxon>
        <taxon>Sar</taxon>
        <taxon>Stramenopiles</taxon>
        <taxon>Ochrophyta</taxon>
        <taxon>Dictyochophyceae</taxon>
        <taxon>Rhizochromulinales</taxon>
        <taxon>Rhizochromulina</taxon>
    </lineage>
</organism>
<evidence type="ECO:0000256" key="2">
    <source>
        <dbReference type="ARBA" id="ARBA00022982"/>
    </source>
</evidence>
<name>A0A7S2STP7_9STRA</name>
<protein>
    <recommendedName>
        <fullName evidence="6">Thioredoxin domain-containing protein</fullName>
    </recommendedName>
</protein>
<dbReference type="EMBL" id="HBHJ01030634">
    <property type="protein sequence ID" value="CAD9709268.1"/>
    <property type="molecule type" value="Transcribed_RNA"/>
</dbReference>
<dbReference type="PANTHER" id="PTHR45663:SF11">
    <property type="entry name" value="GEO12009P1"/>
    <property type="match status" value="1"/>
</dbReference>
<keyword evidence="4" id="KW-0676">Redox-active center</keyword>
<dbReference type="FunFam" id="3.40.30.10:FF:000001">
    <property type="entry name" value="Thioredoxin"/>
    <property type="match status" value="1"/>
</dbReference>
<dbReference type="PROSITE" id="PS51352">
    <property type="entry name" value="THIOREDOXIN_2"/>
    <property type="match status" value="1"/>
</dbReference>
<evidence type="ECO:0000256" key="1">
    <source>
        <dbReference type="ARBA" id="ARBA00022448"/>
    </source>
</evidence>
<feature type="signal peptide" evidence="5">
    <location>
        <begin position="1"/>
        <end position="29"/>
    </location>
</feature>
<keyword evidence="5" id="KW-0732">Signal</keyword>
<feature type="domain" description="Thioredoxin" evidence="6">
    <location>
        <begin position="30"/>
        <end position="159"/>
    </location>
</feature>
<dbReference type="InterPro" id="IPR013766">
    <property type="entry name" value="Thioredoxin_domain"/>
</dbReference>
<evidence type="ECO:0000259" key="6">
    <source>
        <dbReference type="PROSITE" id="PS51352"/>
    </source>
</evidence>
<dbReference type="InterPro" id="IPR005746">
    <property type="entry name" value="Thioredoxin"/>
</dbReference>
<proteinExistence type="predicted"/>
<dbReference type="SUPFAM" id="SSF52833">
    <property type="entry name" value="Thioredoxin-like"/>
    <property type="match status" value="1"/>
</dbReference>
<dbReference type="Pfam" id="PF00085">
    <property type="entry name" value="Thioredoxin"/>
    <property type="match status" value="1"/>
</dbReference>
<dbReference type="GO" id="GO:0005737">
    <property type="term" value="C:cytoplasm"/>
    <property type="evidence" value="ECO:0007669"/>
    <property type="project" value="TreeGrafter"/>
</dbReference>
<dbReference type="Gene3D" id="3.40.30.10">
    <property type="entry name" value="Glutaredoxin"/>
    <property type="match status" value="1"/>
</dbReference>
<dbReference type="InterPro" id="IPR036249">
    <property type="entry name" value="Thioredoxin-like_sf"/>
</dbReference>
<evidence type="ECO:0000256" key="3">
    <source>
        <dbReference type="ARBA" id="ARBA00023157"/>
    </source>
</evidence>
<evidence type="ECO:0000256" key="4">
    <source>
        <dbReference type="ARBA" id="ARBA00023284"/>
    </source>
</evidence>
<dbReference type="PROSITE" id="PS00194">
    <property type="entry name" value="THIOREDOXIN_1"/>
    <property type="match status" value="1"/>
</dbReference>
<evidence type="ECO:0000256" key="5">
    <source>
        <dbReference type="SAM" id="SignalP"/>
    </source>
</evidence>
<dbReference type="GO" id="GO:0015035">
    <property type="term" value="F:protein-disulfide reductase activity"/>
    <property type="evidence" value="ECO:0007669"/>
    <property type="project" value="InterPro"/>
</dbReference>
<dbReference type="PANTHER" id="PTHR45663">
    <property type="entry name" value="GEO12009P1"/>
    <property type="match status" value="1"/>
</dbReference>
<reference evidence="7" key="1">
    <citation type="submission" date="2021-01" db="EMBL/GenBank/DDBJ databases">
        <authorList>
            <person name="Corre E."/>
            <person name="Pelletier E."/>
            <person name="Niang G."/>
            <person name="Scheremetjew M."/>
            <person name="Finn R."/>
            <person name="Kale V."/>
            <person name="Holt S."/>
            <person name="Cochrane G."/>
            <person name="Meng A."/>
            <person name="Brown T."/>
            <person name="Cohen L."/>
        </authorList>
    </citation>
    <scope>NUCLEOTIDE SEQUENCE</scope>
    <source>
        <strain evidence="7">CCMP1243</strain>
    </source>
</reference>